<feature type="region of interest" description="Disordered" evidence="1">
    <location>
        <begin position="122"/>
        <end position="163"/>
    </location>
</feature>
<reference evidence="2" key="1">
    <citation type="submission" date="2018-05" db="EMBL/GenBank/DDBJ databases">
        <authorList>
            <person name="Lanie J.A."/>
            <person name="Ng W.-L."/>
            <person name="Kazmierczak K.M."/>
            <person name="Andrzejewski T.M."/>
            <person name="Davidsen T.M."/>
            <person name="Wayne K.J."/>
            <person name="Tettelin H."/>
            <person name="Glass J.I."/>
            <person name="Rusch D."/>
            <person name="Podicherti R."/>
            <person name="Tsui H.-C.T."/>
            <person name="Winkler M.E."/>
        </authorList>
    </citation>
    <scope>NUCLEOTIDE SEQUENCE</scope>
</reference>
<proteinExistence type="predicted"/>
<feature type="compositionally biased region" description="Low complexity" evidence="1">
    <location>
        <begin position="9"/>
        <end position="23"/>
    </location>
</feature>
<feature type="non-terminal residue" evidence="2">
    <location>
        <position position="1"/>
    </location>
</feature>
<feature type="region of interest" description="Disordered" evidence="1">
    <location>
        <begin position="1"/>
        <end position="67"/>
    </location>
</feature>
<sequence length="163" mass="16341">AGRRPGFRTPTATPPSTSTGTMPRLFARGSANTNARAACSPPMRATACRPRVSGSPRLAKRSQPTAVISARNSAAKVLTTPARSARFRATRLACTTSGATCGSGAPLGQARRELAASCAAAAGATTPPGCSPPTANSSSPPRSPPRITASAVFLSSSSPPSHT</sequence>
<dbReference type="EMBL" id="UINC01112856">
    <property type="protein sequence ID" value="SVC82085.1"/>
    <property type="molecule type" value="Genomic_DNA"/>
</dbReference>
<dbReference type="AlphaFoldDB" id="A0A382QB14"/>
<gene>
    <name evidence="2" type="ORF">METZ01_LOCUS334939</name>
</gene>
<feature type="non-terminal residue" evidence="2">
    <location>
        <position position="163"/>
    </location>
</feature>
<evidence type="ECO:0000256" key="1">
    <source>
        <dbReference type="SAM" id="MobiDB-lite"/>
    </source>
</evidence>
<name>A0A382QB14_9ZZZZ</name>
<evidence type="ECO:0000313" key="2">
    <source>
        <dbReference type="EMBL" id="SVC82085.1"/>
    </source>
</evidence>
<protein>
    <submittedName>
        <fullName evidence="2">Uncharacterized protein</fullName>
    </submittedName>
</protein>
<accession>A0A382QB14</accession>
<organism evidence="2">
    <name type="scientific">marine metagenome</name>
    <dbReference type="NCBI Taxonomy" id="408172"/>
    <lineage>
        <taxon>unclassified sequences</taxon>
        <taxon>metagenomes</taxon>
        <taxon>ecological metagenomes</taxon>
    </lineage>
</organism>